<evidence type="ECO:0000313" key="2">
    <source>
        <dbReference type="EMBL" id="MFC0564912.1"/>
    </source>
</evidence>
<dbReference type="SUPFAM" id="SSF55729">
    <property type="entry name" value="Acyl-CoA N-acyltransferases (Nat)"/>
    <property type="match status" value="1"/>
</dbReference>
<keyword evidence="2" id="KW-0808">Transferase</keyword>
<comment type="caution">
    <text evidence="2">The sequence shown here is derived from an EMBL/GenBank/DDBJ whole genome shotgun (WGS) entry which is preliminary data.</text>
</comment>
<organism evidence="2 3">
    <name type="scientific">Plantactinospora siamensis</name>
    <dbReference type="NCBI Taxonomy" id="555372"/>
    <lineage>
        <taxon>Bacteria</taxon>
        <taxon>Bacillati</taxon>
        <taxon>Actinomycetota</taxon>
        <taxon>Actinomycetes</taxon>
        <taxon>Micromonosporales</taxon>
        <taxon>Micromonosporaceae</taxon>
        <taxon>Plantactinospora</taxon>
    </lineage>
</organism>
<name>A0ABV6NVV3_9ACTN</name>
<keyword evidence="2" id="KW-0012">Acyltransferase</keyword>
<dbReference type="Pfam" id="PF00583">
    <property type="entry name" value="Acetyltransf_1"/>
    <property type="match status" value="1"/>
</dbReference>
<keyword evidence="3" id="KW-1185">Reference proteome</keyword>
<accession>A0ABV6NVV3</accession>
<sequence length="147" mass="16239">MSELRIAPVDGDAMMNDWRHVHNTIIPTAPLSPDDVRERVGRYRLDVAYLDDAAVGCATVRPPTDEEPAVTVIARILPAYRRRGFGRTLYEHGLALARELAADAPVETVVLASNEDGLRFALARGFVEIDRYVLPGDTIPFVTLRLG</sequence>
<dbReference type="InterPro" id="IPR000182">
    <property type="entry name" value="GNAT_dom"/>
</dbReference>
<protein>
    <submittedName>
        <fullName evidence="2">GNAT family N-acetyltransferase</fullName>
        <ecNumber evidence="2">2.3.1.-</ecNumber>
    </submittedName>
</protein>
<gene>
    <name evidence="2" type="ORF">ACFFHU_12300</name>
</gene>
<dbReference type="EMBL" id="JBHLUE010000009">
    <property type="protein sequence ID" value="MFC0564912.1"/>
    <property type="molecule type" value="Genomic_DNA"/>
</dbReference>
<evidence type="ECO:0000259" key="1">
    <source>
        <dbReference type="PROSITE" id="PS51186"/>
    </source>
</evidence>
<dbReference type="GO" id="GO:0016746">
    <property type="term" value="F:acyltransferase activity"/>
    <property type="evidence" value="ECO:0007669"/>
    <property type="project" value="UniProtKB-KW"/>
</dbReference>
<dbReference type="Proteomes" id="UP001589894">
    <property type="component" value="Unassembled WGS sequence"/>
</dbReference>
<proteinExistence type="predicted"/>
<dbReference type="InterPro" id="IPR016181">
    <property type="entry name" value="Acyl_CoA_acyltransferase"/>
</dbReference>
<evidence type="ECO:0000313" key="3">
    <source>
        <dbReference type="Proteomes" id="UP001589894"/>
    </source>
</evidence>
<dbReference type="RefSeq" id="WP_377338303.1">
    <property type="nucleotide sequence ID" value="NZ_JBHLUE010000009.1"/>
</dbReference>
<dbReference type="PROSITE" id="PS51186">
    <property type="entry name" value="GNAT"/>
    <property type="match status" value="1"/>
</dbReference>
<dbReference type="Gene3D" id="3.40.630.30">
    <property type="match status" value="1"/>
</dbReference>
<feature type="domain" description="N-acetyltransferase" evidence="1">
    <location>
        <begin position="4"/>
        <end position="145"/>
    </location>
</feature>
<dbReference type="CDD" id="cd04301">
    <property type="entry name" value="NAT_SF"/>
    <property type="match status" value="1"/>
</dbReference>
<dbReference type="EC" id="2.3.1.-" evidence="2"/>
<reference evidence="2 3" key="1">
    <citation type="submission" date="2024-09" db="EMBL/GenBank/DDBJ databases">
        <authorList>
            <person name="Sun Q."/>
            <person name="Mori K."/>
        </authorList>
    </citation>
    <scope>NUCLEOTIDE SEQUENCE [LARGE SCALE GENOMIC DNA]</scope>
    <source>
        <strain evidence="2 3">TBRC 2205</strain>
    </source>
</reference>